<sequence length="243" mass="26972">MTSVTDGPPAGPESAPGSGNLRHRIYEDLRNKLRRGEISAEDRLVDVEIARSAGVSRMPVREALLQLIIEGHLVGTTRGFALPTLDESDIVDIFEVRKLIEPRAAANAARDLDDAGLEILRRAEADARQAASAGDAEALGLANTLFRQTWIAALRNRRLADTILRFADQAQIVRRGTLADPKTQKVVIDGLALLLDAFVRRDSLAAHDRMAAFMYEAEKSYFRDTANDAEKRQSDTEERRQRR</sequence>
<gene>
    <name evidence="6" type="ORF">MUB46_17840</name>
</gene>
<dbReference type="SMART" id="SM00895">
    <property type="entry name" value="FCD"/>
    <property type="match status" value="1"/>
</dbReference>
<evidence type="ECO:0000259" key="5">
    <source>
        <dbReference type="PROSITE" id="PS50949"/>
    </source>
</evidence>
<keyword evidence="1" id="KW-0805">Transcription regulation</keyword>
<keyword evidence="7" id="KW-1185">Reference proteome</keyword>
<dbReference type="SMART" id="SM00345">
    <property type="entry name" value="HTH_GNTR"/>
    <property type="match status" value="1"/>
</dbReference>
<reference evidence="6 7" key="1">
    <citation type="submission" date="2022-04" db="EMBL/GenBank/DDBJ databases">
        <authorList>
            <person name="Ye Y.-Q."/>
            <person name="Du Z.-J."/>
        </authorList>
    </citation>
    <scope>NUCLEOTIDE SEQUENCE [LARGE SCALE GENOMIC DNA]</scope>
    <source>
        <strain evidence="6 7">A6E488</strain>
    </source>
</reference>
<dbReference type="Pfam" id="PF07729">
    <property type="entry name" value="FCD"/>
    <property type="match status" value="1"/>
</dbReference>
<evidence type="ECO:0000256" key="3">
    <source>
        <dbReference type="ARBA" id="ARBA00023163"/>
    </source>
</evidence>
<name>A0AAW5R5C6_9HYPH</name>
<dbReference type="InterPro" id="IPR000524">
    <property type="entry name" value="Tscrpt_reg_HTH_GntR"/>
</dbReference>
<comment type="caution">
    <text evidence="6">The sequence shown here is derived from an EMBL/GenBank/DDBJ whole genome shotgun (WGS) entry which is preliminary data.</text>
</comment>
<dbReference type="Gene3D" id="1.20.120.530">
    <property type="entry name" value="GntR ligand-binding domain-like"/>
    <property type="match status" value="1"/>
</dbReference>
<proteinExistence type="predicted"/>
<dbReference type="EMBL" id="JALIDZ010000008">
    <property type="protein sequence ID" value="MCT8973730.1"/>
    <property type="molecule type" value="Genomic_DNA"/>
</dbReference>
<dbReference type="RefSeq" id="WP_261617310.1">
    <property type="nucleotide sequence ID" value="NZ_JALIDZ010000008.1"/>
</dbReference>
<evidence type="ECO:0000313" key="6">
    <source>
        <dbReference type="EMBL" id="MCT8973730.1"/>
    </source>
</evidence>
<keyword evidence="3" id="KW-0804">Transcription</keyword>
<dbReference type="InterPro" id="IPR011711">
    <property type="entry name" value="GntR_C"/>
</dbReference>
<protein>
    <submittedName>
        <fullName evidence="6">GntR family transcriptional regulator</fullName>
    </submittedName>
</protein>
<dbReference type="InterPro" id="IPR008920">
    <property type="entry name" value="TF_FadR/GntR_C"/>
</dbReference>
<keyword evidence="2" id="KW-0238">DNA-binding</keyword>
<dbReference type="Proteomes" id="UP001320898">
    <property type="component" value="Unassembled WGS sequence"/>
</dbReference>
<dbReference type="PROSITE" id="PS50949">
    <property type="entry name" value="HTH_GNTR"/>
    <property type="match status" value="1"/>
</dbReference>
<evidence type="ECO:0000256" key="4">
    <source>
        <dbReference type="SAM" id="MobiDB-lite"/>
    </source>
</evidence>
<evidence type="ECO:0000313" key="7">
    <source>
        <dbReference type="Proteomes" id="UP001320898"/>
    </source>
</evidence>
<dbReference type="InterPro" id="IPR036390">
    <property type="entry name" value="WH_DNA-bd_sf"/>
</dbReference>
<dbReference type="AlphaFoldDB" id="A0AAW5R5C6"/>
<organism evidence="6 7">
    <name type="scientific">Microbaculum marinisediminis</name>
    <dbReference type="NCBI Taxonomy" id="2931392"/>
    <lineage>
        <taxon>Bacteria</taxon>
        <taxon>Pseudomonadati</taxon>
        <taxon>Pseudomonadota</taxon>
        <taxon>Alphaproteobacteria</taxon>
        <taxon>Hyphomicrobiales</taxon>
        <taxon>Tepidamorphaceae</taxon>
        <taxon>Microbaculum</taxon>
    </lineage>
</organism>
<dbReference type="InterPro" id="IPR036388">
    <property type="entry name" value="WH-like_DNA-bd_sf"/>
</dbReference>
<dbReference type="SUPFAM" id="SSF46785">
    <property type="entry name" value="Winged helix' DNA-binding domain"/>
    <property type="match status" value="1"/>
</dbReference>
<feature type="region of interest" description="Disordered" evidence="4">
    <location>
        <begin position="1"/>
        <end position="21"/>
    </location>
</feature>
<dbReference type="Pfam" id="PF00392">
    <property type="entry name" value="GntR"/>
    <property type="match status" value="1"/>
</dbReference>
<dbReference type="SUPFAM" id="SSF48008">
    <property type="entry name" value="GntR ligand-binding domain-like"/>
    <property type="match status" value="1"/>
</dbReference>
<dbReference type="GO" id="GO:0003700">
    <property type="term" value="F:DNA-binding transcription factor activity"/>
    <property type="evidence" value="ECO:0007669"/>
    <property type="project" value="InterPro"/>
</dbReference>
<dbReference type="PANTHER" id="PTHR43537">
    <property type="entry name" value="TRANSCRIPTIONAL REGULATOR, GNTR FAMILY"/>
    <property type="match status" value="1"/>
</dbReference>
<evidence type="ECO:0000256" key="1">
    <source>
        <dbReference type="ARBA" id="ARBA00023015"/>
    </source>
</evidence>
<dbReference type="GO" id="GO:0003677">
    <property type="term" value="F:DNA binding"/>
    <property type="evidence" value="ECO:0007669"/>
    <property type="project" value="UniProtKB-KW"/>
</dbReference>
<dbReference type="PANTHER" id="PTHR43537:SF45">
    <property type="entry name" value="GNTR FAMILY REGULATORY PROTEIN"/>
    <property type="match status" value="1"/>
</dbReference>
<feature type="domain" description="HTH gntR-type" evidence="5">
    <location>
        <begin position="19"/>
        <end position="85"/>
    </location>
</feature>
<dbReference type="Gene3D" id="1.10.10.10">
    <property type="entry name" value="Winged helix-like DNA-binding domain superfamily/Winged helix DNA-binding domain"/>
    <property type="match status" value="1"/>
</dbReference>
<accession>A0AAW5R5C6</accession>
<evidence type="ECO:0000256" key="2">
    <source>
        <dbReference type="ARBA" id="ARBA00023125"/>
    </source>
</evidence>